<dbReference type="InterPro" id="IPR036390">
    <property type="entry name" value="WH_DNA-bd_sf"/>
</dbReference>
<dbReference type="GO" id="GO:0003700">
    <property type="term" value="F:DNA-binding transcription factor activity"/>
    <property type="evidence" value="ECO:0007669"/>
    <property type="project" value="InterPro"/>
</dbReference>
<dbReference type="Gene3D" id="1.10.10.10">
    <property type="entry name" value="Winged helix-like DNA-binding domain superfamily/Winged helix DNA-binding domain"/>
    <property type="match status" value="1"/>
</dbReference>
<keyword evidence="2" id="KW-0238">DNA-binding</keyword>
<evidence type="ECO:0000313" key="5">
    <source>
        <dbReference type="EMBL" id="VGP84806.1"/>
    </source>
</evidence>
<evidence type="ECO:0000259" key="4">
    <source>
        <dbReference type="PROSITE" id="PS51000"/>
    </source>
</evidence>
<dbReference type="InterPro" id="IPR050313">
    <property type="entry name" value="Carb_Metab_HTH_regulators"/>
</dbReference>
<accession>A0A8B6IN90</accession>
<dbReference type="Proteomes" id="UP000328848">
    <property type="component" value="Unassembled WGS sequence"/>
</dbReference>
<dbReference type="InterPro" id="IPR036388">
    <property type="entry name" value="WH-like_DNA-bd_sf"/>
</dbReference>
<proteinExistence type="predicted"/>
<dbReference type="InterPro" id="IPR014036">
    <property type="entry name" value="DeoR-like_C"/>
</dbReference>
<dbReference type="PROSITE" id="PS51000">
    <property type="entry name" value="HTH_DEOR_2"/>
    <property type="match status" value="1"/>
</dbReference>
<dbReference type="SMART" id="SM00420">
    <property type="entry name" value="HTH_DEOR"/>
    <property type="match status" value="1"/>
</dbReference>
<sequence length="254" mass="27440">MVIPVERHQRILALVEQRGAVSINELTEILGVSHMTIRRDVSKLEEQGLLVSVSGGVRAVSRLATEPSHLVKSTLQSEEKQAIGALAASHIAKNSCIYLDAGTTTLALARAILDRDDLQVVTNDFEITQLLIDASQCGVIHTGGTLCRENRSCVGESAARTLRHLAIDTAFISASGWDSRGIFTPDENKVTVKETVSQVSARSILLCDSSKYNQVATFMALPLTRFSTIITDRHLSDAAASHIARHACEVLRAG</sequence>
<evidence type="ECO:0000256" key="3">
    <source>
        <dbReference type="ARBA" id="ARBA00023163"/>
    </source>
</evidence>
<organism evidence="5 6">
    <name type="scientific">Klebsiella africana</name>
    <dbReference type="NCBI Taxonomy" id="2489010"/>
    <lineage>
        <taxon>Bacteria</taxon>
        <taxon>Pseudomonadati</taxon>
        <taxon>Pseudomonadota</taxon>
        <taxon>Gammaproteobacteria</taxon>
        <taxon>Enterobacterales</taxon>
        <taxon>Enterobacteriaceae</taxon>
        <taxon>Klebsiella/Raoultella group</taxon>
        <taxon>Klebsiella</taxon>
    </lineage>
</organism>
<evidence type="ECO:0000256" key="1">
    <source>
        <dbReference type="ARBA" id="ARBA00023015"/>
    </source>
</evidence>
<dbReference type="InterPro" id="IPR018356">
    <property type="entry name" value="Tscrpt_reg_HTH_DeoR_CS"/>
</dbReference>
<dbReference type="SUPFAM" id="SSF46785">
    <property type="entry name" value="Winged helix' DNA-binding domain"/>
    <property type="match status" value="1"/>
</dbReference>
<dbReference type="EMBL" id="CAAHGQ010000047">
    <property type="protein sequence ID" value="VGP84806.1"/>
    <property type="molecule type" value="Genomic_DNA"/>
</dbReference>
<keyword evidence="1" id="KW-0805">Transcription regulation</keyword>
<dbReference type="InterPro" id="IPR037171">
    <property type="entry name" value="NagB/RpiA_transferase-like"/>
</dbReference>
<name>A0A8B6IN90_9ENTR</name>
<dbReference type="InterPro" id="IPR001034">
    <property type="entry name" value="DeoR_HTH"/>
</dbReference>
<dbReference type="Pfam" id="PF08220">
    <property type="entry name" value="HTH_DeoR"/>
    <property type="match status" value="1"/>
</dbReference>
<reference evidence="5 6" key="1">
    <citation type="submission" date="2019-04" db="EMBL/GenBank/DDBJ databases">
        <authorList>
            <person name="Brisse S."/>
            <person name="Rodrigues C."/>
        </authorList>
    </citation>
    <scope>NUCLEOTIDE SEQUENCE [LARGE SCALE GENOMIC DNA]</scope>
    <source>
        <strain evidence="5">SB5857</strain>
    </source>
</reference>
<dbReference type="Pfam" id="PF00455">
    <property type="entry name" value="DeoRC"/>
    <property type="match status" value="1"/>
</dbReference>
<evidence type="ECO:0000313" key="6">
    <source>
        <dbReference type="Proteomes" id="UP000328848"/>
    </source>
</evidence>
<dbReference type="Gene3D" id="3.40.50.1360">
    <property type="match status" value="1"/>
</dbReference>
<evidence type="ECO:0000256" key="2">
    <source>
        <dbReference type="ARBA" id="ARBA00023125"/>
    </source>
</evidence>
<dbReference type="PANTHER" id="PTHR30363:SF58">
    <property type="entry name" value="REGULATORY PROTEIN, DEOR FAMILY"/>
    <property type="match status" value="1"/>
</dbReference>
<dbReference type="AlphaFoldDB" id="A0A8B6IN90"/>
<protein>
    <submittedName>
        <fullName evidence="5">Glycerol-3-phosphate regulon repressor</fullName>
    </submittedName>
</protein>
<dbReference type="SUPFAM" id="SSF100950">
    <property type="entry name" value="NagB/RpiA/CoA transferase-like"/>
    <property type="match status" value="1"/>
</dbReference>
<dbReference type="GO" id="GO:0003677">
    <property type="term" value="F:DNA binding"/>
    <property type="evidence" value="ECO:0007669"/>
    <property type="project" value="UniProtKB-KW"/>
</dbReference>
<comment type="caution">
    <text evidence="5">The sequence shown here is derived from an EMBL/GenBank/DDBJ whole genome shotgun (WGS) entry which is preliminary data.</text>
</comment>
<dbReference type="SMART" id="SM01134">
    <property type="entry name" value="DeoRC"/>
    <property type="match status" value="1"/>
</dbReference>
<feature type="domain" description="HTH deoR-type" evidence="4">
    <location>
        <begin position="4"/>
        <end position="59"/>
    </location>
</feature>
<dbReference type="PANTHER" id="PTHR30363">
    <property type="entry name" value="HTH-TYPE TRANSCRIPTIONAL REGULATOR SRLR-RELATED"/>
    <property type="match status" value="1"/>
</dbReference>
<dbReference type="PROSITE" id="PS00894">
    <property type="entry name" value="HTH_DEOR_1"/>
    <property type="match status" value="1"/>
</dbReference>
<dbReference type="PRINTS" id="PR00037">
    <property type="entry name" value="HTHLACR"/>
</dbReference>
<keyword evidence="3" id="KW-0804">Transcription</keyword>
<gene>
    <name evidence="5" type="primary">glpR_3</name>
    <name evidence="5" type="ORF">SB5857_01592</name>
</gene>